<protein>
    <recommendedName>
        <fullName evidence="3">proteasome endopeptidase complex</fullName>
        <ecNumber evidence="3">3.4.25.1</ecNumber>
    </recommendedName>
</protein>
<dbReference type="PANTHER" id="PTHR32194">
    <property type="entry name" value="METALLOPROTEASE TLDD"/>
    <property type="match status" value="1"/>
</dbReference>
<keyword evidence="11" id="KW-1185">Reference proteome</keyword>
<evidence type="ECO:0000256" key="1">
    <source>
        <dbReference type="ARBA" id="ARBA00001198"/>
    </source>
</evidence>
<dbReference type="Pfam" id="PF00227">
    <property type="entry name" value="Proteasome"/>
    <property type="match status" value="1"/>
</dbReference>
<dbReference type="Ensembl" id="ENSFCTT00005073076.1">
    <property type="protein sequence ID" value="ENSFCTP00005051698.1"/>
    <property type="gene ID" value="ENSFCTG00005025745.1"/>
</dbReference>
<dbReference type="Proteomes" id="UP000823872">
    <property type="component" value="Chromosome E1"/>
</dbReference>
<feature type="region of interest" description="Disordered" evidence="9">
    <location>
        <begin position="200"/>
        <end position="227"/>
    </location>
</feature>
<dbReference type="Gene3D" id="3.60.20.10">
    <property type="entry name" value="Glutamine Phosphoribosylpyrophosphate, subunit 1, domain 1"/>
    <property type="match status" value="1"/>
</dbReference>
<evidence type="ECO:0000313" key="11">
    <source>
        <dbReference type="Proteomes" id="UP000823872"/>
    </source>
</evidence>
<feature type="compositionally biased region" description="Pro residues" evidence="9">
    <location>
        <begin position="320"/>
        <end position="330"/>
    </location>
</feature>
<dbReference type="InterPro" id="IPR016050">
    <property type="entry name" value="Proteasome_bsu_CS"/>
</dbReference>
<proteinExistence type="predicted"/>
<organism evidence="10 11">
    <name type="scientific">Felis catus</name>
    <name type="common">Cat</name>
    <name type="synonym">Felis silvestris catus</name>
    <dbReference type="NCBI Taxonomy" id="9685"/>
    <lineage>
        <taxon>Eukaryota</taxon>
        <taxon>Metazoa</taxon>
        <taxon>Chordata</taxon>
        <taxon>Craniata</taxon>
        <taxon>Vertebrata</taxon>
        <taxon>Euteleostomi</taxon>
        <taxon>Mammalia</taxon>
        <taxon>Eutheria</taxon>
        <taxon>Laurasiatheria</taxon>
        <taxon>Carnivora</taxon>
        <taxon>Feliformia</taxon>
        <taxon>Felidae</taxon>
        <taxon>Felinae</taxon>
        <taxon>Felis</taxon>
    </lineage>
</organism>
<keyword evidence="6" id="KW-0888">Threonine protease</keyword>
<feature type="compositionally biased region" description="Low complexity" evidence="9">
    <location>
        <begin position="331"/>
        <end position="348"/>
    </location>
</feature>
<dbReference type="InterPro" id="IPR029055">
    <property type="entry name" value="Ntn_hydrolases_N"/>
</dbReference>
<dbReference type="InterPro" id="IPR023333">
    <property type="entry name" value="Proteasome_suB-type"/>
</dbReference>
<dbReference type="PROSITE" id="PS51476">
    <property type="entry name" value="PROTEASOME_BETA_2"/>
    <property type="match status" value="1"/>
</dbReference>
<dbReference type="PRINTS" id="PR00141">
    <property type="entry name" value="PROTEASOME"/>
</dbReference>
<reference evidence="10" key="3">
    <citation type="submission" date="2025-09" db="UniProtKB">
        <authorList>
            <consortium name="Ensembl"/>
        </authorList>
    </citation>
    <scope>IDENTIFICATION</scope>
    <source>
        <strain evidence="10">breed Abyssinian</strain>
    </source>
</reference>
<evidence type="ECO:0000313" key="10">
    <source>
        <dbReference type="Ensembl" id="ENSFCTP00005051698.1"/>
    </source>
</evidence>
<reference evidence="10 11" key="1">
    <citation type="submission" date="2021-02" db="EMBL/GenBank/DDBJ databases">
        <title>Safari Cat Assemblies.</title>
        <authorList>
            <person name="Bredemeyer K.R."/>
            <person name="Murphy W.J."/>
        </authorList>
    </citation>
    <scope>NUCLEOTIDE SEQUENCE [LARGE SCALE GENOMIC DNA]</scope>
</reference>
<evidence type="ECO:0000256" key="2">
    <source>
        <dbReference type="ARBA" id="ARBA00004123"/>
    </source>
</evidence>
<evidence type="ECO:0000256" key="9">
    <source>
        <dbReference type="SAM" id="MobiDB-lite"/>
    </source>
</evidence>
<keyword evidence="7" id="KW-0378">Hydrolase</keyword>
<dbReference type="PROSITE" id="PS00854">
    <property type="entry name" value="PROTEASOME_BETA_1"/>
    <property type="match status" value="1"/>
</dbReference>
<name>A0ABI7ZXK9_FELCA</name>
<evidence type="ECO:0000256" key="4">
    <source>
        <dbReference type="ARBA" id="ARBA00022490"/>
    </source>
</evidence>
<feature type="compositionally biased region" description="Gly residues" evidence="9">
    <location>
        <begin position="349"/>
        <end position="360"/>
    </location>
</feature>
<sequence>MAATLVSAGGAGSVPAWGPEAIAPDWESREVSTGTTIMAVQFEGGVVLGADSRTTTGSYIANRVTDKLTPIHDRIFCCRSGSAADTQAVADAVTYQLGFHSIELNEPPLVHTAASLFKEMCYRYREDLMAGIIIAGWDPQEGGQVYSVPMGGMMVRQSFAIGGSGSSYIYGYVDATYREGMTKEECLQFTANALALAMERDGSSGGEAGRPAPGGRPFPPFPPLPAPPPGCGPGSLCRSLGWRTGAGAACGCGVRGPGGARRRGPGPGPGGGGRGAGRGAGSDARRDFRVSLPGGARGTSSFPLDAPPLPAWPGRSPGVPGDPPPPPPPRAGFRSAPARGPAGPAGAPGRAGAGTGGGAEGSWMRDPGTGWRSRRVGGALQT</sequence>
<evidence type="ECO:0000256" key="5">
    <source>
        <dbReference type="ARBA" id="ARBA00022670"/>
    </source>
</evidence>
<dbReference type="SUPFAM" id="SSF56235">
    <property type="entry name" value="N-terminal nucleophile aminohydrolases (Ntn hydrolases)"/>
    <property type="match status" value="1"/>
</dbReference>
<feature type="compositionally biased region" description="Pro residues" evidence="9">
    <location>
        <begin position="214"/>
        <end position="227"/>
    </location>
</feature>
<dbReference type="PANTHER" id="PTHR32194:SF14">
    <property type="entry name" value="PROTEASOME SUBUNIT BETA"/>
    <property type="match status" value="1"/>
</dbReference>
<dbReference type="InterPro" id="IPR001353">
    <property type="entry name" value="Proteasome_sua/b"/>
</dbReference>
<accession>A0ABI7ZXK9</accession>
<feature type="region of interest" description="Disordered" evidence="9">
    <location>
        <begin position="253"/>
        <end position="382"/>
    </location>
</feature>
<evidence type="ECO:0000256" key="6">
    <source>
        <dbReference type="ARBA" id="ARBA00022698"/>
    </source>
</evidence>
<keyword evidence="4" id="KW-0963">Cytoplasm</keyword>
<evidence type="ECO:0000256" key="3">
    <source>
        <dbReference type="ARBA" id="ARBA00012039"/>
    </source>
</evidence>
<evidence type="ECO:0000256" key="8">
    <source>
        <dbReference type="ARBA" id="ARBA00022942"/>
    </source>
</evidence>
<feature type="compositionally biased region" description="Gly residues" evidence="9">
    <location>
        <begin position="269"/>
        <end position="280"/>
    </location>
</feature>
<comment type="subcellular location">
    <subcellularLocation>
        <location evidence="2">Nucleus</location>
    </subcellularLocation>
</comment>
<keyword evidence="8" id="KW-0647">Proteasome</keyword>
<dbReference type="CDD" id="cd03762">
    <property type="entry name" value="proteasome_beta_type_6"/>
    <property type="match status" value="1"/>
</dbReference>
<keyword evidence="5" id="KW-0645">Protease</keyword>
<dbReference type="InterPro" id="IPR000243">
    <property type="entry name" value="Pept_T1A_subB"/>
</dbReference>
<reference evidence="10" key="2">
    <citation type="submission" date="2025-08" db="UniProtKB">
        <authorList>
            <consortium name="Ensembl"/>
        </authorList>
    </citation>
    <scope>IDENTIFICATION</scope>
    <source>
        <strain evidence="10">breed Abyssinian</strain>
    </source>
</reference>
<comment type="catalytic activity">
    <reaction evidence="1">
        <text>Cleavage of peptide bonds with very broad specificity.</text>
        <dbReference type="EC" id="3.4.25.1"/>
    </reaction>
</comment>
<dbReference type="GeneTree" id="ENSGT00940000155114"/>
<evidence type="ECO:0000256" key="7">
    <source>
        <dbReference type="ARBA" id="ARBA00022801"/>
    </source>
</evidence>
<dbReference type="EC" id="3.4.25.1" evidence="3"/>
<gene>
    <name evidence="10" type="primary">PSMB6</name>
</gene>